<evidence type="ECO:0000313" key="2">
    <source>
        <dbReference type="Proteomes" id="UP001151760"/>
    </source>
</evidence>
<gene>
    <name evidence="1" type="ORF">Tco_0801421</name>
</gene>
<dbReference type="Proteomes" id="UP001151760">
    <property type="component" value="Unassembled WGS sequence"/>
</dbReference>
<reference evidence="1" key="1">
    <citation type="journal article" date="2022" name="Int. J. Mol. Sci.">
        <title>Draft Genome of Tanacetum Coccineum: Genomic Comparison of Closely Related Tanacetum-Family Plants.</title>
        <authorList>
            <person name="Yamashiro T."/>
            <person name="Shiraishi A."/>
            <person name="Nakayama K."/>
            <person name="Satake H."/>
        </authorList>
    </citation>
    <scope>NUCLEOTIDE SEQUENCE</scope>
</reference>
<dbReference type="EMBL" id="BQNB010011732">
    <property type="protein sequence ID" value="GJS94453.1"/>
    <property type="molecule type" value="Genomic_DNA"/>
</dbReference>
<name>A0ABQ4ZW08_9ASTR</name>
<protein>
    <submittedName>
        <fullName evidence="1">Uncharacterized protein</fullName>
    </submittedName>
</protein>
<comment type="caution">
    <text evidence="1">The sequence shown here is derived from an EMBL/GenBank/DDBJ whole genome shotgun (WGS) entry which is preliminary data.</text>
</comment>
<organism evidence="1 2">
    <name type="scientific">Tanacetum coccineum</name>
    <dbReference type="NCBI Taxonomy" id="301880"/>
    <lineage>
        <taxon>Eukaryota</taxon>
        <taxon>Viridiplantae</taxon>
        <taxon>Streptophyta</taxon>
        <taxon>Embryophyta</taxon>
        <taxon>Tracheophyta</taxon>
        <taxon>Spermatophyta</taxon>
        <taxon>Magnoliopsida</taxon>
        <taxon>eudicotyledons</taxon>
        <taxon>Gunneridae</taxon>
        <taxon>Pentapetalae</taxon>
        <taxon>asterids</taxon>
        <taxon>campanulids</taxon>
        <taxon>Asterales</taxon>
        <taxon>Asteraceae</taxon>
        <taxon>Asteroideae</taxon>
        <taxon>Anthemideae</taxon>
        <taxon>Anthemidinae</taxon>
        <taxon>Tanacetum</taxon>
    </lineage>
</organism>
<evidence type="ECO:0000313" key="1">
    <source>
        <dbReference type="EMBL" id="GJS94453.1"/>
    </source>
</evidence>
<proteinExistence type="predicted"/>
<sequence>MIRLPISLLVKSKLFRSLSSNKAPSRRISGMLLALVGFRRGGEEAYKNRILVSLTIHLVKILIQLLRDLIERVDQNEHTGLFAYLYQTADPRSTSGKASGSGSGAGAEVSVLSAEGNVVKEDVIPEGAFLDLTDPECDVTVVEKDVAQKQPEKAKRKKLLKRIPALRMPPCNTAVSLTFRLTSRVSALKSVVFHRRILTSSPLLDLVLHISSPPLLIPKLLVGEPGTDFLLTVRERWTWPLSEEWKPMQEAQARSYTIVVARDLMTHVMDVSVAWRGNLPAYLTDLAGPESAAEPTDGACMVWCGPGHEHGIAGTPLSAIVAYNPETTENNYLDAVRALEEVDFPLVHSLKSKKDSGMDEVLDCFSLDGPLANLPEAAHLQPCLEQLSVPIYHADVNAVAGETSLSFALLNVHTRAEGAKKHAAALRQLL</sequence>
<reference evidence="1" key="2">
    <citation type="submission" date="2022-01" db="EMBL/GenBank/DDBJ databases">
        <authorList>
            <person name="Yamashiro T."/>
            <person name="Shiraishi A."/>
            <person name="Satake H."/>
            <person name="Nakayama K."/>
        </authorList>
    </citation>
    <scope>NUCLEOTIDE SEQUENCE</scope>
</reference>
<accession>A0ABQ4ZW08</accession>
<keyword evidence="2" id="KW-1185">Reference proteome</keyword>